<evidence type="ECO:0000313" key="1">
    <source>
        <dbReference type="EMBL" id="MDI6453691.1"/>
    </source>
</evidence>
<organism evidence="1 2">
    <name type="scientific">Peloplasma aerotolerans</name>
    <dbReference type="NCBI Taxonomy" id="3044389"/>
    <lineage>
        <taxon>Bacteria</taxon>
        <taxon>Bacillati</taxon>
        <taxon>Mycoplasmatota</taxon>
        <taxon>Mollicutes</taxon>
        <taxon>Acholeplasmatales</taxon>
        <taxon>Acholeplasmataceae</taxon>
        <taxon>Peloplasma</taxon>
    </lineage>
</organism>
<comment type="caution">
    <text evidence="1">The sequence shown here is derived from an EMBL/GenBank/DDBJ whole genome shotgun (WGS) entry which is preliminary data.</text>
</comment>
<gene>
    <name evidence="1" type="ORF">QJ521_08950</name>
</gene>
<dbReference type="EMBL" id="JASCXW010000045">
    <property type="protein sequence ID" value="MDI6453691.1"/>
    <property type="molecule type" value="Genomic_DNA"/>
</dbReference>
<sequence length="204" mass="24135">NNKHFTLLEFSTILFDMHDGFFKSRTQCELITNVVLYLMDTLVTNHNFNSSRFLEYNTNTEKYSIKSIGYLSKRDELVKTSKREFHKALGLKQKLFLRPNVTSGDKMRSDTLIVMAQIFELLGISKYSIKSGDRPEFFMRVNSVDVLERMTSQNYQSGTVDNINQLHNNSIRIMQYFFTRLNTDYERWNLIERYFLGEEIITND</sequence>
<dbReference type="Proteomes" id="UP001431532">
    <property type="component" value="Unassembled WGS sequence"/>
</dbReference>
<dbReference type="AlphaFoldDB" id="A0AAW6UE18"/>
<proteinExistence type="predicted"/>
<dbReference type="RefSeq" id="WP_282840139.1">
    <property type="nucleotide sequence ID" value="NZ_JASCXW010000045.1"/>
</dbReference>
<accession>A0AAW6UE18</accession>
<name>A0AAW6UE18_9MOLU</name>
<keyword evidence="2" id="KW-1185">Reference proteome</keyword>
<reference evidence="1" key="1">
    <citation type="submission" date="2023-05" db="EMBL/GenBank/DDBJ databases">
        <title>Mariniplasma microaerophilum sp. nov., a novel anaerobic mollicute isolated from terrestrial mud volcano, Taman Peninsula, Russia.</title>
        <authorList>
            <person name="Khomyakova M.A."/>
            <person name="Merkel A.Y."/>
            <person name="Slobodkin A.I."/>
        </authorList>
    </citation>
    <scope>NUCLEOTIDE SEQUENCE</scope>
    <source>
        <strain evidence="1">M4Ah</strain>
    </source>
</reference>
<protein>
    <submittedName>
        <fullName evidence="1">Uncharacterized protein</fullName>
    </submittedName>
</protein>
<evidence type="ECO:0000313" key="2">
    <source>
        <dbReference type="Proteomes" id="UP001431532"/>
    </source>
</evidence>
<feature type="non-terminal residue" evidence="1">
    <location>
        <position position="1"/>
    </location>
</feature>